<feature type="compositionally biased region" description="Polar residues" evidence="1">
    <location>
        <begin position="16"/>
        <end position="25"/>
    </location>
</feature>
<proteinExistence type="predicted"/>
<dbReference type="AlphaFoldDB" id="A0A8D8BE81"/>
<protein>
    <submittedName>
        <fullName evidence="2">(northern house mosquito) hypothetical protein</fullName>
    </submittedName>
</protein>
<feature type="region of interest" description="Disordered" evidence="1">
    <location>
        <begin position="1"/>
        <end position="25"/>
    </location>
</feature>
<accession>A0A8D8BE81</accession>
<reference evidence="2" key="1">
    <citation type="submission" date="2021-05" db="EMBL/GenBank/DDBJ databases">
        <authorList>
            <person name="Alioto T."/>
            <person name="Alioto T."/>
            <person name="Gomez Garrido J."/>
        </authorList>
    </citation>
    <scope>NUCLEOTIDE SEQUENCE</scope>
</reference>
<dbReference type="EMBL" id="HBUE01068800">
    <property type="protein sequence ID" value="CAG6471842.1"/>
    <property type="molecule type" value="Transcribed_RNA"/>
</dbReference>
<evidence type="ECO:0000313" key="2">
    <source>
        <dbReference type="EMBL" id="CAG6471850.1"/>
    </source>
</evidence>
<sequence>MLAHQQLQHYNKRNHNQTTNPRTSSQVCSTNQIISTGCKGGSESTLIPEYSQKFMCMISLEKQSPPNLIFVLHAVAQFLQFYHPKSLHFGQTFTLARTTQ</sequence>
<evidence type="ECO:0000256" key="1">
    <source>
        <dbReference type="SAM" id="MobiDB-lite"/>
    </source>
</evidence>
<dbReference type="EMBL" id="HBUE01262594">
    <property type="protein sequence ID" value="CAG6559832.1"/>
    <property type="molecule type" value="Transcribed_RNA"/>
</dbReference>
<dbReference type="EMBL" id="HBUE01157475">
    <property type="protein sequence ID" value="CAG6508476.1"/>
    <property type="molecule type" value="Transcribed_RNA"/>
</dbReference>
<name>A0A8D8BE81_CULPI</name>
<dbReference type="EMBL" id="HBUE01068804">
    <property type="protein sequence ID" value="CAG6471850.1"/>
    <property type="molecule type" value="Transcribed_RNA"/>
</dbReference>
<organism evidence="2">
    <name type="scientific">Culex pipiens</name>
    <name type="common">House mosquito</name>
    <dbReference type="NCBI Taxonomy" id="7175"/>
    <lineage>
        <taxon>Eukaryota</taxon>
        <taxon>Metazoa</taxon>
        <taxon>Ecdysozoa</taxon>
        <taxon>Arthropoda</taxon>
        <taxon>Hexapoda</taxon>
        <taxon>Insecta</taxon>
        <taxon>Pterygota</taxon>
        <taxon>Neoptera</taxon>
        <taxon>Endopterygota</taxon>
        <taxon>Diptera</taxon>
        <taxon>Nematocera</taxon>
        <taxon>Culicoidea</taxon>
        <taxon>Culicidae</taxon>
        <taxon>Culicinae</taxon>
        <taxon>Culicini</taxon>
        <taxon>Culex</taxon>
        <taxon>Culex</taxon>
    </lineage>
</organism>